<organism evidence="5 6">
    <name type="scientific">Araneus ventricosus</name>
    <name type="common">Orbweaver spider</name>
    <name type="synonym">Epeira ventricosa</name>
    <dbReference type="NCBI Taxonomy" id="182803"/>
    <lineage>
        <taxon>Eukaryota</taxon>
        <taxon>Metazoa</taxon>
        <taxon>Ecdysozoa</taxon>
        <taxon>Arthropoda</taxon>
        <taxon>Chelicerata</taxon>
        <taxon>Arachnida</taxon>
        <taxon>Araneae</taxon>
        <taxon>Araneomorphae</taxon>
        <taxon>Entelegynae</taxon>
        <taxon>Araneoidea</taxon>
        <taxon>Araneidae</taxon>
        <taxon>Araneus</taxon>
    </lineage>
</organism>
<dbReference type="FunFam" id="2.70.170.10:FF:000065">
    <property type="entry name" value="Glutamate-gated chloride channel, putative"/>
    <property type="match status" value="1"/>
</dbReference>
<comment type="caution">
    <text evidence="5">The sequence shown here is derived from an EMBL/GenBank/DDBJ whole genome shotgun (WGS) entry which is preliminary data.</text>
</comment>
<evidence type="ECO:0000256" key="2">
    <source>
        <dbReference type="ARBA" id="ARBA00023136"/>
    </source>
</evidence>
<dbReference type="CDD" id="cd18990">
    <property type="entry name" value="LGIC_ECD_GABAAR"/>
    <property type="match status" value="1"/>
</dbReference>
<feature type="non-terminal residue" evidence="5">
    <location>
        <position position="1"/>
    </location>
</feature>
<dbReference type="GO" id="GO:0005230">
    <property type="term" value="F:extracellular ligand-gated monoatomic ion channel activity"/>
    <property type="evidence" value="ECO:0007669"/>
    <property type="project" value="InterPro"/>
</dbReference>
<keyword evidence="3" id="KW-0407">Ion channel</keyword>
<keyword evidence="3" id="KW-0813">Transport</keyword>
<feature type="domain" description="Neurotransmitter-gated ion-channel ligand-binding" evidence="4">
    <location>
        <begin position="2"/>
        <end position="134"/>
    </location>
</feature>
<name>A0A4Y2WX48_ARAVE</name>
<keyword evidence="5" id="KW-0675">Receptor</keyword>
<keyword evidence="2" id="KW-0472">Membrane</keyword>
<dbReference type="EMBL" id="BGPR01067653">
    <property type="protein sequence ID" value="GBO41811.1"/>
    <property type="molecule type" value="Genomic_DNA"/>
</dbReference>
<dbReference type="Proteomes" id="UP000499080">
    <property type="component" value="Unassembled WGS sequence"/>
</dbReference>
<evidence type="ECO:0000313" key="5">
    <source>
        <dbReference type="EMBL" id="GBO41811.1"/>
    </source>
</evidence>
<dbReference type="SUPFAM" id="SSF63712">
    <property type="entry name" value="Nicotinic receptor ligand binding domain-like"/>
    <property type="match status" value="1"/>
</dbReference>
<dbReference type="GO" id="GO:0016020">
    <property type="term" value="C:membrane"/>
    <property type="evidence" value="ECO:0007669"/>
    <property type="project" value="UniProtKB-SubCell"/>
</dbReference>
<accession>A0A4Y2WX48</accession>
<protein>
    <submittedName>
        <fullName evidence="5">Glycine receptor subunit alpha-2</fullName>
    </submittedName>
</protein>
<comment type="subcellular location">
    <subcellularLocation>
        <location evidence="1">Membrane</location>
        <topology evidence="1">Multi-pass membrane protein</topology>
    </subcellularLocation>
</comment>
<dbReference type="PROSITE" id="PS00236">
    <property type="entry name" value="NEUROTR_ION_CHANNEL"/>
    <property type="match status" value="1"/>
</dbReference>
<dbReference type="OrthoDB" id="442503at2759"/>
<evidence type="ECO:0000259" key="4">
    <source>
        <dbReference type="Pfam" id="PF02931"/>
    </source>
</evidence>
<dbReference type="InterPro" id="IPR006201">
    <property type="entry name" value="Neur_channel"/>
</dbReference>
<dbReference type="Gene3D" id="2.70.170.10">
    <property type="entry name" value="Neurotransmitter-gated ion-channel ligand-binding domain"/>
    <property type="match status" value="1"/>
</dbReference>
<reference evidence="5 6" key="1">
    <citation type="journal article" date="2019" name="Sci. Rep.">
        <title>Orb-weaving spider Araneus ventricosus genome elucidates the spidroin gene catalogue.</title>
        <authorList>
            <person name="Kono N."/>
            <person name="Nakamura H."/>
            <person name="Ohtoshi R."/>
            <person name="Moran D.A.P."/>
            <person name="Shinohara A."/>
            <person name="Yoshida Y."/>
            <person name="Fujiwara M."/>
            <person name="Mori M."/>
            <person name="Tomita M."/>
            <person name="Arakawa K."/>
        </authorList>
    </citation>
    <scope>NUCLEOTIDE SEQUENCE [LARGE SCALE GENOMIC DNA]</scope>
</reference>
<dbReference type="InterPro" id="IPR006202">
    <property type="entry name" value="Neur_chan_lig-bd"/>
</dbReference>
<dbReference type="AlphaFoldDB" id="A0A4Y2WX48"/>
<evidence type="ECO:0000256" key="1">
    <source>
        <dbReference type="ARBA" id="ARBA00004141"/>
    </source>
</evidence>
<gene>
    <name evidence="5" type="primary">Glra2_1</name>
    <name evidence="5" type="ORF">AVEN_200966_1</name>
</gene>
<sequence>DFGMDIYLRQSWVDPRLQLRKFGMNETVTLQGQDVIDNIWKPDIFFRNLKSGNFHSMTVSNKLIKLSPDGRILFSMRLTLRLSCHMSFRNYPLDAQRCWVILGSYAMTTDQVQIQWNKDMPITIEKEIQVPEFQVVLQDPGAFNRDIDTVSVFRSMVEKQDQDYPDQSEEDISPDLVAQADAVSALELALRLCRTERCRYTDRRDCQAG</sequence>
<proteinExistence type="inferred from homology"/>
<dbReference type="InterPro" id="IPR036734">
    <property type="entry name" value="Neur_chan_lig-bd_sf"/>
</dbReference>
<evidence type="ECO:0000256" key="3">
    <source>
        <dbReference type="RuleBase" id="RU000687"/>
    </source>
</evidence>
<keyword evidence="3" id="KW-0406">Ion transport</keyword>
<dbReference type="InterPro" id="IPR018000">
    <property type="entry name" value="Neurotransmitter_ion_chnl_CS"/>
</dbReference>
<keyword evidence="6" id="KW-1185">Reference proteome</keyword>
<dbReference type="GO" id="GO:0004888">
    <property type="term" value="F:transmembrane signaling receptor activity"/>
    <property type="evidence" value="ECO:0007669"/>
    <property type="project" value="InterPro"/>
</dbReference>
<evidence type="ECO:0000313" key="6">
    <source>
        <dbReference type="Proteomes" id="UP000499080"/>
    </source>
</evidence>
<comment type="similarity">
    <text evidence="3">Belongs to the ligand-gated ion channel (TC 1.A.9) family.</text>
</comment>
<dbReference type="PANTHER" id="PTHR18945">
    <property type="entry name" value="NEUROTRANSMITTER GATED ION CHANNEL"/>
    <property type="match status" value="1"/>
</dbReference>
<dbReference type="Pfam" id="PF02931">
    <property type="entry name" value="Neur_chan_LBD"/>
    <property type="match status" value="1"/>
</dbReference>
<dbReference type="PRINTS" id="PR00252">
    <property type="entry name" value="NRIONCHANNEL"/>
</dbReference>